<organism evidence="1 2">
    <name type="scientific">Hirsutella minnesotensis 3608</name>
    <dbReference type="NCBI Taxonomy" id="1043627"/>
    <lineage>
        <taxon>Eukaryota</taxon>
        <taxon>Fungi</taxon>
        <taxon>Dikarya</taxon>
        <taxon>Ascomycota</taxon>
        <taxon>Pezizomycotina</taxon>
        <taxon>Sordariomycetes</taxon>
        <taxon>Hypocreomycetidae</taxon>
        <taxon>Hypocreales</taxon>
        <taxon>Ophiocordycipitaceae</taxon>
        <taxon>Hirsutella</taxon>
    </lineage>
</organism>
<evidence type="ECO:0008006" key="3">
    <source>
        <dbReference type="Google" id="ProtNLM"/>
    </source>
</evidence>
<dbReference type="AlphaFoldDB" id="A0A0F7ZMX4"/>
<dbReference type="EMBL" id="KQ030542">
    <property type="protein sequence ID" value="KJZ72755.1"/>
    <property type="molecule type" value="Genomic_DNA"/>
</dbReference>
<protein>
    <recommendedName>
        <fullName evidence="3">Infection structure specific protein</fullName>
    </recommendedName>
</protein>
<dbReference type="OrthoDB" id="3561078at2759"/>
<sequence>MPVLAARDAAILPRQTHVAANGCLSVLTTFPTPPPTIQSELQKNPPVDPCNYSTPASLSSEFGSYSSQLASWATANQDKLGVCSAFAPAGALQACNKAGAGASATLGGSSAAASGATRPNDAAPRRDGMAMAAAAAVAAAGLVVAI</sequence>
<name>A0A0F7ZMX4_9HYPO</name>
<dbReference type="Proteomes" id="UP000054481">
    <property type="component" value="Unassembled WGS sequence"/>
</dbReference>
<evidence type="ECO:0000313" key="2">
    <source>
        <dbReference type="Proteomes" id="UP000054481"/>
    </source>
</evidence>
<gene>
    <name evidence="1" type="ORF">HIM_07830</name>
</gene>
<accession>A0A0F7ZMX4</accession>
<reference evidence="1 2" key="1">
    <citation type="journal article" date="2014" name="Genome Biol. Evol.">
        <title>Comparative genomics and transcriptomics analyses reveal divergent lifestyle features of nematode endoparasitic fungus Hirsutella minnesotensis.</title>
        <authorList>
            <person name="Lai Y."/>
            <person name="Liu K."/>
            <person name="Zhang X."/>
            <person name="Zhang X."/>
            <person name="Li K."/>
            <person name="Wang N."/>
            <person name="Shu C."/>
            <person name="Wu Y."/>
            <person name="Wang C."/>
            <person name="Bushley K.E."/>
            <person name="Xiang M."/>
            <person name="Liu X."/>
        </authorList>
    </citation>
    <scope>NUCLEOTIDE SEQUENCE [LARGE SCALE GENOMIC DNA]</scope>
    <source>
        <strain evidence="1 2">3608</strain>
    </source>
</reference>
<proteinExistence type="predicted"/>
<keyword evidence="2" id="KW-1185">Reference proteome</keyword>
<evidence type="ECO:0000313" key="1">
    <source>
        <dbReference type="EMBL" id="KJZ72755.1"/>
    </source>
</evidence>